<keyword evidence="1" id="KW-0472">Membrane</keyword>
<keyword evidence="3" id="KW-1185">Reference proteome</keyword>
<sequence>MSAHGTGLLERAGTVTARGLVSGFAVYLASRVADGFTAELAATVFFAVVFAGLWELIHRLSRRDPYGDE</sequence>
<dbReference type="STRING" id="1227488.C477_15830"/>
<accession>M0BZU4</accession>
<keyword evidence="1" id="KW-1133">Transmembrane helix</keyword>
<gene>
    <name evidence="2" type="ORF">C477_15830</name>
</gene>
<proteinExistence type="predicted"/>
<comment type="caution">
    <text evidence="2">The sequence shown here is derived from an EMBL/GenBank/DDBJ whole genome shotgun (WGS) entry which is preliminary data.</text>
</comment>
<dbReference type="Proteomes" id="UP000011657">
    <property type="component" value="Unassembled WGS sequence"/>
</dbReference>
<keyword evidence="1" id="KW-0812">Transmembrane</keyword>
<dbReference type="RefSeq" id="WP_008895444.1">
    <property type="nucleotide sequence ID" value="NZ_AOIS01000051.1"/>
</dbReference>
<dbReference type="PATRIC" id="fig|1227488.3.peg.3156"/>
<evidence type="ECO:0000313" key="2">
    <source>
        <dbReference type="EMBL" id="ELZ16516.1"/>
    </source>
</evidence>
<feature type="transmembrane region" description="Helical" evidence="1">
    <location>
        <begin position="36"/>
        <end position="57"/>
    </location>
</feature>
<name>M0BZU4_9EURY</name>
<protein>
    <submittedName>
        <fullName evidence="2">Uncharacterized protein</fullName>
    </submittedName>
</protein>
<dbReference type="EMBL" id="AOIS01000051">
    <property type="protein sequence ID" value="ELZ16516.1"/>
    <property type="molecule type" value="Genomic_DNA"/>
</dbReference>
<reference evidence="2 3" key="1">
    <citation type="journal article" date="2014" name="PLoS Genet.">
        <title>Phylogenetically driven sequencing of extremely halophilic archaea reveals strategies for static and dynamic osmo-response.</title>
        <authorList>
            <person name="Becker E.A."/>
            <person name="Seitzer P.M."/>
            <person name="Tritt A."/>
            <person name="Larsen D."/>
            <person name="Krusor M."/>
            <person name="Yao A.I."/>
            <person name="Wu D."/>
            <person name="Madern D."/>
            <person name="Eisen J.A."/>
            <person name="Darling A.E."/>
            <person name="Facciotti M.T."/>
        </authorList>
    </citation>
    <scope>NUCLEOTIDE SEQUENCE [LARGE SCALE GENOMIC DNA]</scope>
    <source>
        <strain evidence="2 3">JCM 13891</strain>
    </source>
</reference>
<evidence type="ECO:0000256" key="1">
    <source>
        <dbReference type="SAM" id="Phobius"/>
    </source>
</evidence>
<evidence type="ECO:0000313" key="3">
    <source>
        <dbReference type="Proteomes" id="UP000011657"/>
    </source>
</evidence>
<dbReference type="AlphaFoldDB" id="M0BZU4"/>
<organism evidence="2 3">
    <name type="scientific">Haloterrigena salina JCM 13891</name>
    <dbReference type="NCBI Taxonomy" id="1227488"/>
    <lineage>
        <taxon>Archaea</taxon>
        <taxon>Methanobacteriati</taxon>
        <taxon>Methanobacteriota</taxon>
        <taxon>Stenosarchaea group</taxon>
        <taxon>Halobacteria</taxon>
        <taxon>Halobacteriales</taxon>
        <taxon>Natrialbaceae</taxon>
        <taxon>Haloterrigena</taxon>
    </lineage>
</organism>